<evidence type="ECO:0000313" key="2">
    <source>
        <dbReference type="Proteomes" id="UP000814172"/>
    </source>
</evidence>
<name>A0AAW5A8B3_9PSED</name>
<sequence>MRRPVPAPSAALHTIELCKRIVSSGLPVSVPHLPLAGKPQLECFQTVAEYVAGHGGESVIGWAIWEVPGVYIEAEFHSVWRTSDGVLHDLTPRPIPLDSILFLPDPDREYRGRQVDNVRQPLVHDRDVFRYLYLATRIFELTNAGPLADQHGEISLPPKAAKEYWKVMDEFGKLQARLDRRYP</sequence>
<proteinExistence type="predicted"/>
<dbReference type="RefSeq" id="WP_169901084.1">
    <property type="nucleotide sequence ID" value="NZ_WKEB01000023.1"/>
</dbReference>
<accession>A0AAW5A8B3</accession>
<gene>
    <name evidence="1" type="ORF">GIW75_08125</name>
</gene>
<keyword evidence="2" id="KW-1185">Reference proteome</keyword>
<dbReference type="EMBL" id="WKEW01000018">
    <property type="protein sequence ID" value="MCF5056921.1"/>
    <property type="molecule type" value="Genomic_DNA"/>
</dbReference>
<reference evidence="1 2" key="1">
    <citation type="submission" date="2019-11" db="EMBL/GenBank/DDBJ databases">
        <title>Epiphytic Pseudomonas syringae from cherry orchards.</title>
        <authorList>
            <person name="Hulin M.T."/>
        </authorList>
    </citation>
    <scope>NUCLEOTIDE SEQUENCE [LARGE SCALE GENOMIC DNA]</scope>
    <source>
        <strain evidence="1 2">PA-6-9F</strain>
    </source>
</reference>
<dbReference type="AlphaFoldDB" id="A0AAW5A8B3"/>
<dbReference type="Proteomes" id="UP000814172">
    <property type="component" value="Unassembled WGS sequence"/>
</dbReference>
<evidence type="ECO:0000313" key="1">
    <source>
        <dbReference type="EMBL" id="MCF5056921.1"/>
    </source>
</evidence>
<organism evidence="1 2">
    <name type="scientific">Pseudomonas proteolytica</name>
    <dbReference type="NCBI Taxonomy" id="219574"/>
    <lineage>
        <taxon>Bacteria</taxon>
        <taxon>Pseudomonadati</taxon>
        <taxon>Pseudomonadota</taxon>
        <taxon>Gammaproteobacteria</taxon>
        <taxon>Pseudomonadales</taxon>
        <taxon>Pseudomonadaceae</taxon>
        <taxon>Pseudomonas</taxon>
    </lineage>
</organism>
<comment type="caution">
    <text evidence="1">The sequence shown here is derived from an EMBL/GenBank/DDBJ whole genome shotgun (WGS) entry which is preliminary data.</text>
</comment>
<protein>
    <submittedName>
        <fullName evidence="1">Uncharacterized protein</fullName>
    </submittedName>
</protein>